<feature type="region of interest" description="Disordered" evidence="3">
    <location>
        <begin position="432"/>
        <end position="487"/>
    </location>
</feature>
<feature type="domain" description="HTH La-type RNA-binding" evidence="4">
    <location>
        <begin position="724"/>
        <end position="822"/>
    </location>
</feature>
<feature type="compositionally biased region" description="Low complexity" evidence="3">
    <location>
        <begin position="156"/>
        <end position="172"/>
    </location>
</feature>
<keyword evidence="1 2" id="KW-0694">RNA-binding</keyword>
<feature type="compositionally biased region" description="Basic and acidic residues" evidence="3">
    <location>
        <begin position="818"/>
        <end position="827"/>
    </location>
</feature>
<dbReference type="Proteomes" id="UP000009168">
    <property type="component" value="Unassembled WGS sequence"/>
</dbReference>
<dbReference type="KEGG" id="tet:TTHERM_00078900"/>
<dbReference type="GO" id="GO:0003723">
    <property type="term" value="F:RNA binding"/>
    <property type="evidence" value="ECO:0007669"/>
    <property type="project" value="UniProtKB-UniRule"/>
</dbReference>
<feature type="compositionally biased region" description="Polar residues" evidence="3">
    <location>
        <begin position="247"/>
        <end position="271"/>
    </location>
</feature>
<reference evidence="6" key="1">
    <citation type="journal article" date="2006" name="PLoS Biol.">
        <title>Macronuclear genome sequence of the ciliate Tetrahymena thermophila, a model eukaryote.</title>
        <authorList>
            <person name="Eisen J.A."/>
            <person name="Coyne R.S."/>
            <person name="Wu M."/>
            <person name="Wu D."/>
            <person name="Thiagarajan M."/>
            <person name="Wortman J.R."/>
            <person name="Badger J.H."/>
            <person name="Ren Q."/>
            <person name="Amedeo P."/>
            <person name="Jones K.M."/>
            <person name="Tallon L.J."/>
            <person name="Delcher A.L."/>
            <person name="Salzberg S.L."/>
            <person name="Silva J.C."/>
            <person name="Haas B.J."/>
            <person name="Majoros W.H."/>
            <person name="Farzad M."/>
            <person name="Carlton J.M."/>
            <person name="Smith R.K. Jr."/>
            <person name="Garg J."/>
            <person name="Pearlman R.E."/>
            <person name="Karrer K.M."/>
            <person name="Sun L."/>
            <person name="Manning G."/>
            <person name="Elde N.C."/>
            <person name="Turkewitz A.P."/>
            <person name="Asai D.J."/>
            <person name="Wilkes D.E."/>
            <person name="Wang Y."/>
            <person name="Cai H."/>
            <person name="Collins K."/>
            <person name="Stewart B.A."/>
            <person name="Lee S.R."/>
            <person name="Wilamowska K."/>
            <person name="Weinberg Z."/>
            <person name="Ruzzo W.L."/>
            <person name="Wloga D."/>
            <person name="Gaertig J."/>
            <person name="Frankel J."/>
            <person name="Tsao C.-C."/>
            <person name="Gorovsky M.A."/>
            <person name="Keeling P.J."/>
            <person name="Waller R.F."/>
            <person name="Patron N.J."/>
            <person name="Cherry J.M."/>
            <person name="Stover N.A."/>
            <person name="Krieger C.J."/>
            <person name="del Toro C."/>
            <person name="Ryder H.F."/>
            <person name="Williamson S.C."/>
            <person name="Barbeau R.A."/>
            <person name="Hamilton E.P."/>
            <person name="Orias E."/>
        </authorList>
    </citation>
    <scope>NUCLEOTIDE SEQUENCE [LARGE SCALE GENOMIC DNA]</scope>
    <source>
        <strain evidence="6">SB210</strain>
    </source>
</reference>
<dbReference type="STRING" id="312017.Q23FX4"/>
<sequence length="979" mass="113714">MRIKLILINHQVENQSNFLISIPFNVQTFGDFNEYLKEYFELPESTHLQFQLDGFCILHKESIHQMLKELDTLKVTLASQETLLQKRKGSTLSSTSVKKLKKEEFTENKLAEFINDMLQIQRNIELEQNKNNENDSSFSSEDNEEQEKKIKDIKKSNLQKQQNQKSQRVVNNIKNDKSTNSKDLYQKINSFKQNLSKAKALKSSSESSSDSSEESESEIENVPKFGNKMQGSISAKYQKVLEKEASSTKQQQIDKNSQGKQKNPIQATFQKGETFMQPIETLNAQAKVIQSKNQQQQLVTQAIKQAVDSKGIQNLQAKGQQLQQVQINQAQARQLNSIQTEKKQDNQTKNVQKLVDLQKQNTNVNQKDNNANNKVVAEKPTLQGVLNKKIVRKASSSDSSSSSSDDDSEPEIIQKQSKIQLSFEKQKEQLIKTSNSTVKQQVQEQHKSSEKVNTPLSKQNQQHEEKPQSSQTTPSSKPTLQPLLKGPKQEHVLNLNLKSPLEIYEEKKILWKQISPFITKMDKKLKKLQEQQAQKSQKIANEININSQTDQHNQQKENQTLQKSEAAHQNQQIQIKQNKKDQSQIKQNDQDQDLPPFDLKGFDKINLKDIVDYEKCLQKNFFNENDQIYFKEVELDEEAQCPKLSEWKRGTVTQIINVKKVKVSVSVDGKMESSTFDTSVFKALYLKTSIEQAQEKKEQVQQIQEETKKEDDSKQQQQNEQNTYRAINDKNILVGRTVNYYYSDKNYYQDKYILEHSNRNQDHYMPLSLLLNFPKIKKEVNSIEDLVQKLQTFIKITNQVIQFELNADKTMIRKKQLKKDQSNEKNFQKQNNQNHNKNQKQNNHDSNKNNQNNNANKNGGNVPKLSQTLINQIHNSHKDQSSSQINNNNNLKKEFCESQQFDEIQQKKEKFVDNQKESEEGEFDEKMQIESQEQNKDNEINKNTQMEEEKEQKTITQQIVQNVEQQIIKQINELSQQNH</sequence>
<dbReference type="GeneID" id="7837036"/>
<feature type="compositionally biased region" description="Basic and acidic residues" evidence="3">
    <location>
        <begin position="146"/>
        <end position="155"/>
    </location>
</feature>
<dbReference type="SUPFAM" id="SSF46785">
    <property type="entry name" value="Winged helix' DNA-binding domain"/>
    <property type="match status" value="1"/>
</dbReference>
<dbReference type="HOGENOM" id="CLU_306435_0_0_1"/>
<feature type="compositionally biased region" description="Low complexity" evidence="3">
    <location>
        <begin position="848"/>
        <end position="858"/>
    </location>
</feature>
<feature type="compositionally biased region" description="Low complexity" evidence="3">
    <location>
        <begin position="358"/>
        <end position="375"/>
    </location>
</feature>
<dbReference type="Pfam" id="PF05383">
    <property type="entry name" value="La"/>
    <property type="match status" value="1"/>
</dbReference>
<dbReference type="InterPro" id="IPR036388">
    <property type="entry name" value="WH-like_DNA-bd_sf"/>
</dbReference>
<dbReference type="SMART" id="SM00715">
    <property type="entry name" value="LA"/>
    <property type="match status" value="1"/>
</dbReference>
<feature type="compositionally biased region" description="Polar residues" evidence="3">
    <location>
        <begin position="432"/>
        <end position="443"/>
    </location>
</feature>
<feature type="compositionally biased region" description="Basic and acidic residues" evidence="3">
    <location>
        <begin position="701"/>
        <end position="714"/>
    </location>
</feature>
<dbReference type="InterPro" id="IPR036390">
    <property type="entry name" value="WH_DNA-bd_sf"/>
</dbReference>
<evidence type="ECO:0000256" key="1">
    <source>
        <dbReference type="ARBA" id="ARBA00022884"/>
    </source>
</evidence>
<feature type="compositionally biased region" description="Basic and acidic residues" evidence="3">
    <location>
        <begin position="910"/>
        <end position="953"/>
    </location>
</feature>
<evidence type="ECO:0000256" key="3">
    <source>
        <dbReference type="SAM" id="MobiDB-lite"/>
    </source>
</evidence>
<dbReference type="OrthoDB" id="307741at2759"/>
<dbReference type="eggNOG" id="ENOG502R329">
    <property type="taxonomic scope" value="Eukaryota"/>
</dbReference>
<feature type="region of interest" description="Disordered" evidence="3">
    <location>
        <begin position="701"/>
        <end position="723"/>
    </location>
</feature>
<feature type="compositionally biased region" description="Low complexity" evidence="3">
    <location>
        <begin position="828"/>
        <end position="841"/>
    </location>
</feature>
<feature type="region of interest" description="Disordered" evidence="3">
    <location>
        <begin position="815"/>
        <end position="864"/>
    </location>
</feature>
<evidence type="ECO:0000313" key="6">
    <source>
        <dbReference type="Proteomes" id="UP000009168"/>
    </source>
</evidence>
<evidence type="ECO:0000313" key="5">
    <source>
        <dbReference type="EMBL" id="EAR95486.2"/>
    </source>
</evidence>
<evidence type="ECO:0000259" key="4">
    <source>
        <dbReference type="PROSITE" id="PS50961"/>
    </source>
</evidence>
<keyword evidence="6" id="KW-1185">Reference proteome</keyword>
<dbReference type="AlphaFoldDB" id="Q23FX4"/>
<feature type="region of interest" description="Disordered" evidence="3">
    <location>
        <begin position="127"/>
        <end position="184"/>
    </location>
</feature>
<organism evidence="5 6">
    <name type="scientific">Tetrahymena thermophila (strain SB210)</name>
    <dbReference type="NCBI Taxonomy" id="312017"/>
    <lineage>
        <taxon>Eukaryota</taxon>
        <taxon>Sar</taxon>
        <taxon>Alveolata</taxon>
        <taxon>Ciliophora</taxon>
        <taxon>Intramacronucleata</taxon>
        <taxon>Oligohymenophorea</taxon>
        <taxon>Hymenostomatida</taxon>
        <taxon>Tetrahymenina</taxon>
        <taxon>Tetrahymenidae</taxon>
        <taxon>Tetrahymena</taxon>
    </lineage>
</organism>
<name>Q23FX4_TETTS</name>
<gene>
    <name evidence="5" type="ORF">TTHERM_00078900</name>
</gene>
<feature type="compositionally biased region" description="Low complexity" evidence="3">
    <location>
        <begin position="468"/>
        <end position="485"/>
    </location>
</feature>
<feature type="compositionally biased region" description="Polar residues" evidence="3">
    <location>
        <begin position="545"/>
        <end position="563"/>
    </location>
</feature>
<feature type="region of interest" description="Disordered" evidence="3">
    <location>
        <begin position="910"/>
        <end position="955"/>
    </location>
</feature>
<dbReference type="InterPro" id="IPR006630">
    <property type="entry name" value="La_HTH"/>
</dbReference>
<dbReference type="PROSITE" id="PS50961">
    <property type="entry name" value="HTH_LA"/>
    <property type="match status" value="1"/>
</dbReference>
<dbReference type="EMBL" id="GG662704">
    <property type="protein sequence ID" value="EAR95486.2"/>
    <property type="molecule type" value="Genomic_DNA"/>
</dbReference>
<proteinExistence type="predicted"/>
<accession>Q23FX4</accession>
<protein>
    <submittedName>
        <fullName evidence="5">LA domain protein</fullName>
    </submittedName>
</protein>
<evidence type="ECO:0000256" key="2">
    <source>
        <dbReference type="PROSITE-ProRule" id="PRU00332"/>
    </source>
</evidence>
<dbReference type="Gene3D" id="1.10.10.10">
    <property type="entry name" value="Winged helix-like DNA-binding domain superfamily/Winged helix DNA-binding domain"/>
    <property type="match status" value="1"/>
</dbReference>
<feature type="compositionally biased region" description="Polar residues" evidence="3">
    <location>
        <begin position="451"/>
        <end position="460"/>
    </location>
</feature>
<feature type="region of interest" description="Disordered" evidence="3">
    <location>
        <begin position="545"/>
        <end position="596"/>
    </location>
</feature>
<feature type="region of interest" description="Disordered" evidence="3">
    <location>
        <begin position="199"/>
        <end position="272"/>
    </location>
</feature>
<dbReference type="InParanoid" id="Q23FX4"/>
<feature type="region of interest" description="Disordered" evidence="3">
    <location>
        <begin position="357"/>
        <end position="419"/>
    </location>
</feature>
<dbReference type="RefSeq" id="XP_001015731.2">
    <property type="nucleotide sequence ID" value="XM_001015731.2"/>
</dbReference>